<evidence type="ECO:0000313" key="3">
    <source>
        <dbReference type="Proteomes" id="UP000054538"/>
    </source>
</evidence>
<feature type="compositionally biased region" description="Pro residues" evidence="1">
    <location>
        <begin position="49"/>
        <end position="59"/>
    </location>
</feature>
<name>A0A0D0CVJ6_9AGAM</name>
<feature type="compositionally biased region" description="Acidic residues" evidence="1">
    <location>
        <begin position="73"/>
        <end position="87"/>
    </location>
</feature>
<dbReference type="InParanoid" id="A0A0D0CVJ6"/>
<organism evidence="2 3">
    <name type="scientific">Paxillus rubicundulus Ve08.2h10</name>
    <dbReference type="NCBI Taxonomy" id="930991"/>
    <lineage>
        <taxon>Eukaryota</taxon>
        <taxon>Fungi</taxon>
        <taxon>Dikarya</taxon>
        <taxon>Basidiomycota</taxon>
        <taxon>Agaricomycotina</taxon>
        <taxon>Agaricomycetes</taxon>
        <taxon>Agaricomycetidae</taxon>
        <taxon>Boletales</taxon>
        <taxon>Paxilineae</taxon>
        <taxon>Paxillaceae</taxon>
        <taxon>Paxillus</taxon>
    </lineage>
</organism>
<proteinExistence type="predicted"/>
<accession>A0A0D0CVJ6</accession>
<dbReference type="EMBL" id="KN828314">
    <property type="protein sequence ID" value="KIK75136.1"/>
    <property type="molecule type" value="Genomic_DNA"/>
</dbReference>
<dbReference type="HOGENOM" id="CLU_2027466_0_0_1"/>
<reference evidence="2 3" key="1">
    <citation type="submission" date="2014-04" db="EMBL/GenBank/DDBJ databases">
        <authorList>
            <consortium name="DOE Joint Genome Institute"/>
            <person name="Kuo A."/>
            <person name="Kohler A."/>
            <person name="Jargeat P."/>
            <person name="Nagy L.G."/>
            <person name="Floudas D."/>
            <person name="Copeland A."/>
            <person name="Barry K.W."/>
            <person name="Cichocki N."/>
            <person name="Veneault-Fourrey C."/>
            <person name="LaButti K."/>
            <person name="Lindquist E.A."/>
            <person name="Lipzen A."/>
            <person name="Lundell T."/>
            <person name="Morin E."/>
            <person name="Murat C."/>
            <person name="Sun H."/>
            <person name="Tunlid A."/>
            <person name="Henrissat B."/>
            <person name="Grigoriev I.V."/>
            <person name="Hibbett D.S."/>
            <person name="Martin F."/>
            <person name="Nordberg H.P."/>
            <person name="Cantor M.N."/>
            <person name="Hua S.X."/>
        </authorList>
    </citation>
    <scope>NUCLEOTIDE SEQUENCE [LARGE SCALE GENOMIC DNA]</scope>
    <source>
        <strain evidence="2 3">Ve08.2h10</strain>
    </source>
</reference>
<evidence type="ECO:0000313" key="2">
    <source>
        <dbReference type="EMBL" id="KIK75136.1"/>
    </source>
</evidence>
<feature type="compositionally biased region" description="Low complexity" evidence="1">
    <location>
        <begin position="12"/>
        <end position="22"/>
    </location>
</feature>
<reference evidence="3" key="2">
    <citation type="submission" date="2015-01" db="EMBL/GenBank/DDBJ databases">
        <title>Evolutionary Origins and Diversification of the Mycorrhizal Mutualists.</title>
        <authorList>
            <consortium name="DOE Joint Genome Institute"/>
            <consortium name="Mycorrhizal Genomics Consortium"/>
            <person name="Kohler A."/>
            <person name="Kuo A."/>
            <person name="Nagy L.G."/>
            <person name="Floudas D."/>
            <person name="Copeland A."/>
            <person name="Barry K.W."/>
            <person name="Cichocki N."/>
            <person name="Veneault-Fourrey C."/>
            <person name="LaButti K."/>
            <person name="Lindquist E.A."/>
            <person name="Lipzen A."/>
            <person name="Lundell T."/>
            <person name="Morin E."/>
            <person name="Murat C."/>
            <person name="Riley R."/>
            <person name="Ohm R."/>
            <person name="Sun H."/>
            <person name="Tunlid A."/>
            <person name="Henrissat B."/>
            <person name="Grigoriev I.V."/>
            <person name="Hibbett D.S."/>
            <person name="Martin F."/>
        </authorList>
    </citation>
    <scope>NUCLEOTIDE SEQUENCE [LARGE SCALE GENOMIC DNA]</scope>
    <source>
        <strain evidence="3">Ve08.2h10</strain>
    </source>
</reference>
<sequence length="122" mass="13125">MSRTIQTHARTRTTPNTIIPPTQSAREDMLSSLMDLASQARLPSHTPSTPTPSVHPPLPFGDGPDLSDHGEGGDDDPDNNSDNNNEDNDNHPLGNAPDPDNLPPNPIMVLVEAIHSLVQLSR</sequence>
<dbReference type="Proteomes" id="UP000054538">
    <property type="component" value="Unassembled WGS sequence"/>
</dbReference>
<protein>
    <submittedName>
        <fullName evidence="2">Uncharacterized protein</fullName>
    </submittedName>
</protein>
<dbReference type="AlphaFoldDB" id="A0A0D0CVJ6"/>
<gene>
    <name evidence="2" type="ORF">PAXRUDRAFT_19245</name>
</gene>
<keyword evidence="3" id="KW-1185">Reference proteome</keyword>
<feature type="region of interest" description="Disordered" evidence="1">
    <location>
        <begin position="1"/>
        <end position="107"/>
    </location>
</feature>
<evidence type="ECO:0000256" key="1">
    <source>
        <dbReference type="SAM" id="MobiDB-lite"/>
    </source>
</evidence>